<dbReference type="AlphaFoldDB" id="A0AAX1LA69"/>
<evidence type="ECO:0000259" key="2">
    <source>
        <dbReference type="Pfam" id="PF11127"/>
    </source>
</evidence>
<proteinExistence type="predicted"/>
<feature type="transmembrane region" description="Helical" evidence="1">
    <location>
        <begin position="36"/>
        <end position="60"/>
    </location>
</feature>
<feature type="domain" description="Inner membrane protein YgaP-like transmembrane" evidence="2">
    <location>
        <begin position="1"/>
        <end position="67"/>
    </location>
</feature>
<dbReference type="EMBL" id="CP069534">
    <property type="protein sequence ID" value="QRP71123.1"/>
    <property type="molecule type" value="Genomic_DNA"/>
</dbReference>
<protein>
    <submittedName>
        <fullName evidence="3">DUF2892 domain-containing protein</fullName>
    </submittedName>
</protein>
<feature type="transmembrane region" description="Helical" evidence="1">
    <location>
        <begin position="12"/>
        <end position="30"/>
    </location>
</feature>
<keyword evidence="1" id="KW-0472">Membrane</keyword>
<dbReference type="Proteomes" id="UP000617681">
    <property type="component" value="Chromosome"/>
</dbReference>
<sequence length="68" mass="7313">MVKNESNVDRIVRLVIAVVCAVLALTVTSPGTVWGVILLIVAVVMLVTAAIGWCPLYRLFGVNTCKNQ</sequence>
<evidence type="ECO:0000256" key="1">
    <source>
        <dbReference type="SAM" id="Phobius"/>
    </source>
</evidence>
<organism evidence="3 4">
    <name type="scientific">Corynebacterium glucuronolyticum</name>
    <dbReference type="NCBI Taxonomy" id="39791"/>
    <lineage>
        <taxon>Bacteria</taxon>
        <taxon>Bacillati</taxon>
        <taxon>Actinomycetota</taxon>
        <taxon>Actinomycetes</taxon>
        <taxon>Mycobacteriales</taxon>
        <taxon>Corynebacteriaceae</taxon>
        <taxon>Corynebacterium</taxon>
    </lineage>
</organism>
<keyword evidence="1" id="KW-0812">Transmembrane</keyword>
<dbReference type="RefSeq" id="WP_005390469.1">
    <property type="nucleotide sequence ID" value="NZ_CP069485.1"/>
</dbReference>
<evidence type="ECO:0000313" key="4">
    <source>
        <dbReference type="Proteomes" id="UP000617681"/>
    </source>
</evidence>
<name>A0AAX1LA69_9CORY</name>
<reference evidence="3" key="1">
    <citation type="submission" date="2021-02" db="EMBL/GenBank/DDBJ databases">
        <title>FDA dAtabase for Regulatory Grade micrObial Sequences (FDA-ARGOS): Supporting development and validation of Infectious Disease Dx tests.</title>
        <authorList>
            <person name="Sproer C."/>
            <person name="Gronow S."/>
            <person name="Severitt S."/>
            <person name="Schroder I."/>
            <person name="Tallon L."/>
            <person name="Sadzewicz L."/>
            <person name="Zhao X."/>
            <person name="Boylan J."/>
            <person name="Ott S."/>
            <person name="Bowen H."/>
            <person name="Vavikolanu K."/>
            <person name="Mehta A."/>
            <person name="Aluvathingal J."/>
            <person name="Nadendla S."/>
            <person name="Lowell S."/>
            <person name="Myers T."/>
            <person name="Yan Y."/>
            <person name="Sichtig H."/>
        </authorList>
    </citation>
    <scope>NUCLEOTIDE SEQUENCE</scope>
    <source>
        <strain evidence="3">FDAARGOS_1191</strain>
    </source>
</reference>
<evidence type="ECO:0000313" key="3">
    <source>
        <dbReference type="EMBL" id="QRP71123.1"/>
    </source>
</evidence>
<dbReference type="Pfam" id="PF11127">
    <property type="entry name" value="YgaP-like_TM"/>
    <property type="match status" value="1"/>
</dbReference>
<dbReference type="InterPro" id="IPR021309">
    <property type="entry name" value="YgaP-like_TM"/>
</dbReference>
<keyword evidence="1" id="KW-1133">Transmembrane helix</keyword>
<accession>A0AAX1LA69</accession>
<gene>
    <name evidence="3" type="ORF">I6J21_02900</name>
</gene>